<evidence type="ECO:0000313" key="1">
    <source>
        <dbReference type="EMBL" id="KIK36028.1"/>
    </source>
</evidence>
<dbReference type="AlphaFoldDB" id="A0A0D0AVY9"/>
<feature type="non-terminal residue" evidence="1">
    <location>
        <position position="1"/>
    </location>
</feature>
<organism evidence="1 2">
    <name type="scientific">Suillus luteus UH-Slu-Lm8-n1</name>
    <dbReference type="NCBI Taxonomy" id="930992"/>
    <lineage>
        <taxon>Eukaryota</taxon>
        <taxon>Fungi</taxon>
        <taxon>Dikarya</taxon>
        <taxon>Basidiomycota</taxon>
        <taxon>Agaricomycotina</taxon>
        <taxon>Agaricomycetes</taxon>
        <taxon>Agaricomycetidae</taxon>
        <taxon>Boletales</taxon>
        <taxon>Suillineae</taxon>
        <taxon>Suillaceae</taxon>
        <taxon>Suillus</taxon>
    </lineage>
</organism>
<gene>
    <name evidence="1" type="ORF">CY34DRAFT_61302</name>
</gene>
<dbReference type="InParanoid" id="A0A0D0AVY9"/>
<dbReference type="EMBL" id="KN835567">
    <property type="protein sequence ID" value="KIK36028.1"/>
    <property type="molecule type" value="Genomic_DNA"/>
</dbReference>
<name>A0A0D0AVY9_9AGAM</name>
<keyword evidence="2" id="KW-1185">Reference proteome</keyword>
<sequence>DYTDIFACSLGEVIPVPGAVHRLNIPEGTAFNLRAHQQPLMPPQMEFLHGKIDEMLKARIIEHALPEAAKCCANTVLAKKAH</sequence>
<reference evidence="1 2" key="1">
    <citation type="submission" date="2014-04" db="EMBL/GenBank/DDBJ databases">
        <authorList>
            <consortium name="DOE Joint Genome Institute"/>
            <person name="Kuo A."/>
            <person name="Ruytinx J."/>
            <person name="Rineau F."/>
            <person name="Colpaert J."/>
            <person name="Kohler A."/>
            <person name="Nagy L.G."/>
            <person name="Floudas D."/>
            <person name="Copeland A."/>
            <person name="Barry K.W."/>
            <person name="Cichocki N."/>
            <person name="Veneault-Fourrey C."/>
            <person name="LaButti K."/>
            <person name="Lindquist E.A."/>
            <person name="Lipzen A."/>
            <person name="Lundell T."/>
            <person name="Morin E."/>
            <person name="Murat C."/>
            <person name="Sun H."/>
            <person name="Tunlid A."/>
            <person name="Henrissat B."/>
            <person name="Grigoriev I.V."/>
            <person name="Hibbett D.S."/>
            <person name="Martin F."/>
            <person name="Nordberg H.P."/>
            <person name="Cantor M.N."/>
            <person name="Hua S.X."/>
        </authorList>
    </citation>
    <scope>NUCLEOTIDE SEQUENCE [LARGE SCALE GENOMIC DNA]</scope>
    <source>
        <strain evidence="1 2">UH-Slu-Lm8-n1</strain>
    </source>
</reference>
<dbReference type="OrthoDB" id="3363652at2759"/>
<evidence type="ECO:0000313" key="2">
    <source>
        <dbReference type="Proteomes" id="UP000054485"/>
    </source>
</evidence>
<reference evidence="2" key="2">
    <citation type="submission" date="2015-01" db="EMBL/GenBank/DDBJ databases">
        <title>Evolutionary Origins and Diversification of the Mycorrhizal Mutualists.</title>
        <authorList>
            <consortium name="DOE Joint Genome Institute"/>
            <consortium name="Mycorrhizal Genomics Consortium"/>
            <person name="Kohler A."/>
            <person name="Kuo A."/>
            <person name="Nagy L.G."/>
            <person name="Floudas D."/>
            <person name="Copeland A."/>
            <person name="Barry K.W."/>
            <person name="Cichocki N."/>
            <person name="Veneault-Fourrey C."/>
            <person name="LaButti K."/>
            <person name="Lindquist E.A."/>
            <person name="Lipzen A."/>
            <person name="Lundell T."/>
            <person name="Morin E."/>
            <person name="Murat C."/>
            <person name="Riley R."/>
            <person name="Ohm R."/>
            <person name="Sun H."/>
            <person name="Tunlid A."/>
            <person name="Henrissat B."/>
            <person name="Grigoriev I.V."/>
            <person name="Hibbett D.S."/>
            <person name="Martin F."/>
        </authorList>
    </citation>
    <scope>NUCLEOTIDE SEQUENCE [LARGE SCALE GENOMIC DNA]</scope>
    <source>
        <strain evidence="2">UH-Slu-Lm8-n1</strain>
    </source>
</reference>
<dbReference type="Proteomes" id="UP000054485">
    <property type="component" value="Unassembled WGS sequence"/>
</dbReference>
<proteinExistence type="predicted"/>
<protein>
    <submittedName>
        <fullName evidence="1">Uncharacterized protein</fullName>
    </submittedName>
</protein>
<accession>A0A0D0AVY9</accession>
<dbReference type="HOGENOM" id="CLU_119163_1_1_1"/>
<feature type="non-terminal residue" evidence="1">
    <location>
        <position position="82"/>
    </location>
</feature>